<dbReference type="Proteomes" id="UP000711736">
    <property type="component" value="Unassembled WGS sequence"/>
</dbReference>
<comment type="caution">
    <text evidence="1">The sequence shown here is derived from an EMBL/GenBank/DDBJ whole genome shotgun (WGS) entry which is preliminary data.</text>
</comment>
<dbReference type="EMBL" id="JAFEJU010000002">
    <property type="protein sequence ID" value="MBT1174489.1"/>
    <property type="molecule type" value="Genomic_DNA"/>
</dbReference>
<name>A0ABS5UTU8_9BIFI</name>
<keyword evidence="2" id="KW-1185">Reference proteome</keyword>
<accession>A0ABS5UTU8</accession>
<dbReference type="RefSeq" id="WP_214375743.1">
    <property type="nucleotide sequence ID" value="NZ_JAFEJU010000002.1"/>
</dbReference>
<gene>
    <name evidence="1" type="ORF">JS530_03020</name>
</gene>
<evidence type="ECO:0000313" key="1">
    <source>
        <dbReference type="EMBL" id="MBT1174489.1"/>
    </source>
</evidence>
<protein>
    <submittedName>
        <fullName evidence="1">Uncharacterized protein</fullName>
    </submittedName>
</protein>
<proteinExistence type="predicted"/>
<reference evidence="1 2" key="1">
    <citation type="journal article" date="2021" name="Environ. Microbiol.">
        <title>Genetic insights into the dark matter of the mammalian gut microbiota through targeted genome reconstruction.</title>
        <authorList>
            <person name="Lugli G.A."/>
            <person name="Alessandri G."/>
            <person name="Milani C."/>
            <person name="Viappiani A."/>
            <person name="Fontana F."/>
            <person name="Tarracchini C."/>
            <person name="Mancabelli L."/>
            <person name="Argentini C."/>
            <person name="Ruiz L."/>
            <person name="Margolles A."/>
            <person name="van Sinderen D."/>
            <person name="Turroni F."/>
            <person name="Ventura M."/>
        </authorList>
    </citation>
    <scope>NUCLEOTIDE SEQUENCE [LARGE SCALE GENOMIC DNA]</scope>
    <source>
        <strain evidence="1 2">LC6</strain>
    </source>
</reference>
<sequence>MGDFRLRTTGLDWSAVEQDADPVPGDCQSLYEAYLKCVTRSQTCNQVASFLSQVCGSHTHFKGESAEAFDVELKHTVNFAYTLADIYNSGASVFSTWAYALEDYQRIADNACNKAMEIKKSIDKYAKDVDSAYSSLHREQAKFRTAQRQLQTLQAQGKTSSDEEYSRQVRIRDDASDQVDRYTHTVKSCKDLIASAREDLDSEIKKVKHCKEDYDQNGSELAGN</sequence>
<evidence type="ECO:0000313" key="2">
    <source>
        <dbReference type="Proteomes" id="UP000711736"/>
    </source>
</evidence>
<organism evidence="1 2">
    <name type="scientific">Bifidobacterium colobi</name>
    <dbReference type="NCBI Taxonomy" id="2809026"/>
    <lineage>
        <taxon>Bacteria</taxon>
        <taxon>Bacillati</taxon>
        <taxon>Actinomycetota</taxon>
        <taxon>Actinomycetes</taxon>
        <taxon>Bifidobacteriales</taxon>
        <taxon>Bifidobacteriaceae</taxon>
        <taxon>Bifidobacterium</taxon>
    </lineage>
</organism>